<dbReference type="PATRIC" id="fig|28092.6.peg.5689"/>
<proteinExistence type="predicted"/>
<dbReference type="EMBL" id="LAQU01000054">
    <property type="protein sequence ID" value="KKB61254.1"/>
    <property type="molecule type" value="Genomic_DNA"/>
</dbReference>
<dbReference type="AlphaFoldDB" id="A0A0F5JUF8"/>
<reference evidence="2 3" key="1">
    <citation type="submission" date="2015-03" db="EMBL/GenBank/DDBJ databases">
        <title>Draft Genome Sequence of Burkholderia andropogonis type strain ICMP2807, isolated from Sorghum bicolor.</title>
        <authorList>
            <person name="Lopes-Santos L."/>
            <person name="Castro D.B."/>
            <person name="Ottoboni L.M."/>
            <person name="Park D."/>
            <person name="Weirc B.S."/>
            <person name="Destefano S.A."/>
        </authorList>
    </citation>
    <scope>NUCLEOTIDE SEQUENCE [LARGE SCALE GENOMIC DNA]</scope>
    <source>
        <strain evidence="2 3">ICMP2807</strain>
    </source>
</reference>
<keyword evidence="1" id="KW-0472">Membrane</keyword>
<protein>
    <submittedName>
        <fullName evidence="2">Uncharacterized protein</fullName>
    </submittedName>
</protein>
<gene>
    <name evidence="2" type="ORF">WM40_24215</name>
</gene>
<comment type="caution">
    <text evidence="2">The sequence shown here is derived from an EMBL/GenBank/DDBJ whole genome shotgun (WGS) entry which is preliminary data.</text>
</comment>
<sequence length="98" mass="11024">MSWISDKTVYDISGEKYRLTLLIGYFIVTVGREIAGAFIVVRWNTRGTDGALRVTCMHSCRGRGVAARLIASIHMRPGRLQEKDTARGDQMHCLPRKS</sequence>
<organism evidence="2 3">
    <name type="scientific">Robbsia andropogonis</name>
    <dbReference type="NCBI Taxonomy" id="28092"/>
    <lineage>
        <taxon>Bacteria</taxon>
        <taxon>Pseudomonadati</taxon>
        <taxon>Pseudomonadota</taxon>
        <taxon>Betaproteobacteria</taxon>
        <taxon>Burkholderiales</taxon>
        <taxon>Burkholderiaceae</taxon>
        <taxon>Robbsia</taxon>
    </lineage>
</organism>
<keyword evidence="1" id="KW-0812">Transmembrane</keyword>
<keyword evidence="1" id="KW-1133">Transmembrane helix</keyword>
<name>A0A0F5JUF8_9BURK</name>
<evidence type="ECO:0000256" key="1">
    <source>
        <dbReference type="SAM" id="Phobius"/>
    </source>
</evidence>
<keyword evidence="3" id="KW-1185">Reference proteome</keyword>
<dbReference type="Proteomes" id="UP000033618">
    <property type="component" value="Unassembled WGS sequence"/>
</dbReference>
<feature type="transmembrane region" description="Helical" evidence="1">
    <location>
        <begin position="20"/>
        <end position="43"/>
    </location>
</feature>
<accession>A0A0F5JUF8</accession>
<evidence type="ECO:0000313" key="2">
    <source>
        <dbReference type="EMBL" id="KKB61254.1"/>
    </source>
</evidence>
<evidence type="ECO:0000313" key="3">
    <source>
        <dbReference type="Proteomes" id="UP000033618"/>
    </source>
</evidence>